<dbReference type="EMBL" id="WUUT01000001">
    <property type="protein sequence ID" value="MXR50472.1"/>
    <property type="molecule type" value="Genomic_DNA"/>
</dbReference>
<keyword evidence="1" id="KW-0472">Membrane</keyword>
<name>A0A6B0T578_9EURY</name>
<protein>
    <submittedName>
        <fullName evidence="2">Dolichol kinase</fullName>
    </submittedName>
</protein>
<dbReference type="GO" id="GO:0004143">
    <property type="term" value="F:ATP-dependent diacylglycerol kinase activity"/>
    <property type="evidence" value="ECO:0007669"/>
    <property type="project" value="InterPro"/>
</dbReference>
<dbReference type="RefSeq" id="WP_159762599.1">
    <property type="nucleotide sequence ID" value="NZ_WUUT01000001.1"/>
</dbReference>
<dbReference type="PANTHER" id="PTHR31303:SF1">
    <property type="entry name" value="CTP-DEPENDENT DIACYLGLYCEROL KINASE 1"/>
    <property type="match status" value="1"/>
</dbReference>
<reference evidence="2 3" key="1">
    <citation type="submission" date="2019-12" db="EMBL/GenBank/DDBJ databases">
        <title>Isolation and characterization of three novel carbon monoxide-oxidizing members of Halobacteria from salione crusts and soils.</title>
        <authorList>
            <person name="Myers M.R."/>
            <person name="King G.M."/>
        </authorList>
    </citation>
    <scope>NUCLEOTIDE SEQUENCE [LARGE SCALE GENOMIC DNA]</scope>
    <source>
        <strain evidence="2 3">WSH3</strain>
    </source>
</reference>
<gene>
    <name evidence="2" type="ORF">GRX03_02475</name>
</gene>
<dbReference type="InterPro" id="IPR037997">
    <property type="entry name" value="Dgk1-like"/>
</dbReference>
<feature type="transmembrane region" description="Helical" evidence="1">
    <location>
        <begin position="137"/>
        <end position="154"/>
    </location>
</feature>
<accession>A0A6B0T578</accession>
<comment type="caution">
    <text evidence="2">The sequence shown here is derived from an EMBL/GenBank/DDBJ whole genome shotgun (WGS) entry which is preliminary data.</text>
</comment>
<dbReference type="AlphaFoldDB" id="A0A6B0T578"/>
<keyword evidence="3" id="KW-1185">Reference proteome</keyword>
<organism evidence="2 3">
    <name type="scientific">Halovenus carboxidivorans</name>
    <dbReference type="NCBI Taxonomy" id="2692199"/>
    <lineage>
        <taxon>Archaea</taxon>
        <taxon>Methanobacteriati</taxon>
        <taxon>Methanobacteriota</taxon>
        <taxon>Stenosarchaea group</taxon>
        <taxon>Halobacteria</taxon>
        <taxon>Halobacteriales</taxon>
        <taxon>Haloarculaceae</taxon>
        <taxon>Halovenus</taxon>
    </lineage>
</organism>
<feature type="transmembrane region" description="Helical" evidence="1">
    <location>
        <begin position="23"/>
        <end position="42"/>
    </location>
</feature>
<keyword evidence="1" id="KW-1133">Transmembrane helix</keyword>
<feature type="transmembrane region" description="Helical" evidence="1">
    <location>
        <begin position="85"/>
        <end position="102"/>
    </location>
</feature>
<sequence length="206" mass="21995">MSSAPTAFSRIEQRLRGEVGRRLVHASGTGIPLLYLLNLITWGQARALYLLFAGGAIVLESLRLIVGLDVWLFTHLIREYEEDNIAGYVLYMLSSTVTAVSFEPQVAVPAILMLTLGDPISGTVGGEELRVVKRPKALLAMFVVSAAITAPFYYTTPIVVVCGGLAGTIADGVKPIIRGYVIDDNLTIPIVAAVGIRLGLELAGSL</sequence>
<feature type="transmembrane region" description="Helical" evidence="1">
    <location>
        <begin position="48"/>
        <end position="73"/>
    </location>
</feature>
<keyword evidence="2" id="KW-0418">Kinase</keyword>
<evidence type="ECO:0000313" key="2">
    <source>
        <dbReference type="EMBL" id="MXR50472.1"/>
    </source>
</evidence>
<evidence type="ECO:0000313" key="3">
    <source>
        <dbReference type="Proteomes" id="UP000466535"/>
    </source>
</evidence>
<dbReference type="OrthoDB" id="213078at2157"/>
<proteinExistence type="predicted"/>
<evidence type="ECO:0000256" key="1">
    <source>
        <dbReference type="SAM" id="Phobius"/>
    </source>
</evidence>
<dbReference type="Proteomes" id="UP000466535">
    <property type="component" value="Unassembled WGS sequence"/>
</dbReference>
<keyword evidence="2" id="KW-0808">Transferase</keyword>
<keyword evidence="1" id="KW-0812">Transmembrane</keyword>
<dbReference type="PANTHER" id="PTHR31303">
    <property type="entry name" value="CTP-DEPENDENT DIACYLGLYCEROL KINASE 1"/>
    <property type="match status" value="1"/>
</dbReference>